<accession>A0A3R7MLP3</accession>
<gene>
    <name evidence="2" type="ORF">C7M84_017098</name>
</gene>
<feature type="transmembrane region" description="Helical" evidence="1">
    <location>
        <begin position="287"/>
        <end position="309"/>
    </location>
</feature>
<feature type="transmembrane region" description="Helical" evidence="1">
    <location>
        <begin position="46"/>
        <end position="67"/>
    </location>
</feature>
<organism evidence="2 3">
    <name type="scientific">Penaeus vannamei</name>
    <name type="common">Whiteleg shrimp</name>
    <name type="synonym">Litopenaeus vannamei</name>
    <dbReference type="NCBI Taxonomy" id="6689"/>
    <lineage>
        <taxon>Eukaryota</taxon>
        <taxon>Metazoa</taxon>
        <taxon>Ecdysozoa</taxon>
        <taxon>Arthropoda</taxon>
        <taxon>Crustacea</taxon>
        <taxon>Multicrustacea</taxon>
        <taxon>Malacostraca</taxon>
        <taxon>Eumalacostraca</taxon>
        <taxon>Eucarida</taxon>
        <taxon>Decapoda</taxon>
        <taxon>Dendrobranchiata</taxon>
        <taxon>Penaeoidea</taxon>
        <taxon>Penaeidae</taxon>
        <taxon>Penaeus</taxon>
    </lineage>
</organism>
<name>A0A3R7MLP3_PENVA</name>
<proteinExistence type="predicted"/>
<feature type="transmembrane region" description="Helical" evidence="1">
    <location>
        <begin position="73"/>
        <end position="92"/>
    </location>
</feature>
<evidence type="ECO:0000313" key="2">
    <source>
        <dbReference type="EMBL" id="ROT64962.1"/>
    </source>
</evidence>
<sequence length="422" mass="47129">MFYCYLHPLLSLYCYPFDAFPLLSAFYYYLPLLLSLHCLSSISISLLFIPLFFSSSSLLLPCCASNLTSLFSSLLLLPCYISNLLLSSSHYLSVLPPPSRYHPLLFSFCLPAIIFLFFIPFYLSSSLPLPCYISNLLLSSCHYLSVLPPPLAIILSSSPVLHIKSSSISLLLSLRSPPPSRYHPLLFSFCLPHHLSVLLPLSLSPSPLLLLSSCHYLSVLPPPLVITLSSSPLFLPLFFCSSFPSIYLLLFPFRATYQFFFYLPAIISPFFPPPPPLVITLSSSPSVFLPLSLCSSFPSIYLLLFPFRATYQFFFLSSCHYLSVLPPPSSYLPLLFSSCLPAIISPFFLPPLVITFSSPPSVFLPLFFCSSFPSIYLLLFPFRATYQIFFYLPVIISPFFLPLSLSPSPLLSPNSPGTYSGP</sequence>
<reference evidence="2 3" key="1">
    <citation type="submission" date="2018-04" db="EMBL/GenBank/DDBJ databases">
        <authorList>
            <person name="Zhang X."/>
            <person name="Yuan J."/>
            <person name="Li F."/>
            <person name="Xiang J."/>
        </authorList>
    </citation>
    <scope>NUCLEOTIDE SEQUENCE [LARGE SCALE GENOMIC DNA]</scope>
    <source>
        <tissue evidence="2">Muscle</tissue>
    </source>
</reference>
<protein>
    <submittedName>
        <fullName evidence="2">Uncharacterized protein</fullName>
    </submittedName>
</protein>
<keyword evidence="1" id="KW-0812">Transmembrane</keyword>
<feature type="transmembrane region" description="Helical" evidence="1">
    <location>
        <begin position="361"/>
        <end position="381"/>
    </location>
</feature>
<keyword evidence="1" id="KW-1133">Transmembrane helix</keyword>
<comment type="caution">
    <text evidence="2">The sequence shown here is derived from an EMBL/GenBank/DDBJ whole genome shotgun (WGS) entry which is preliminary data.</text>
</comment>
<keyword evidence="3" id="KW-1185">Reference proteome</keyword>
<feature type="transmembrane region" description="Helical" evidence="1">
    <location>
        <begin position="104"/>
        <end position="123"/>
    </location>
</feature>
<feature type="transmembrane region" description="Helical" evidence="1">
    <location>
        <begin position="388"/>
        <end position="405"/>
    </location>
</feature>
<evidence type="ECO:0000313" key="3">
    <source>
        <dbReference type="Proteomes" id="UP000283509"/>
    </source>
</evidence>
<keyword evidence="1" id="KW-0472">Membrane</keyword>
<feature type="transmembrane region" description="Helical" evidence="1">
    <location>
        <begin position="330"/>
        <end position="349"/>
    </location>
</feature>
<feature type="transmembrane region" description="Helical" evidence="1">
    <location>
        <begin position="20"/>
        <end position="39"/>
    </location>
</feature>
<dbReference type="AlphaFoldDB" id="A0A3R7MLP3"/>
<reference evidence="2 3" key="2">
    <citation type="submission" date="2019-01" db="EMBL/GenBank/DDBJ databases">
        <title>The decoding of complex shrimp genome reveals the adaptation for benthos swimmer, frequently molting mechanism and breeding impact on genome.</title>
        <authorList>
            <person name="Sun Y."/>
            <person name="Gao Y."/>
            <person name="Yu Y."/>
        </authorList>
    </citation>
    <scope>NUCLEOTIDE SEQUENCE [LARGE SCALE GENOMIC DNA]</scope>
    <source>
        <tissue evidence="2">Muscle</tissue>
    </source>
</reference>
<dbReference type="EMBL" id="QCYY01003162">
    <property type="protein sequence ID" value="ROT64962.1"/>
    <property type="molecule type" value="Genomic_DNA"/>
</dbReference>
<dbReference type="Proteomes" id="UP000283509">
    <property type="component" value="Unassembled WGS sequence"/>
</dbReference>
<feature type="transmembrane region" description="Helical" evidence="1">
    <location>
        <begin position="143"/>
        <end position="163"/>
    </location>
</feature>
<evidence type="ECO:0000256" key="1">
    <source>
        <dbReference type="SAM" id="Phobius"/>
    </source>
</evidence>